<dbReference type="InterPro" id="IPR036291">
    <property type="entry name" value="NAD(P)-bd_dom_sf"/>
</dbReference>
<evidence type="ECO:0000313" key="4">
    <source>
        <dbReference type="Proteomes" id="UP000317730"/>
    </source>
</evidence>
<dbReference type="Proteomes" id="UP000317730">
    <property type="component" value="Unassembled WGS sequence"/>
</dbReference>
<name>A0A4Y3TQI8_9PROT</name>
<keyword evidence="1" id="KW-0560">Oxidoreductase</keyword>
<dbReference type="AlphaFoldDB" id="A0A4Y3TQI8"/>
<dbReference type="OrthoDB" id="109589at2"/>
<dbReference type="GO" id="GO:0016491">
    <property type="term" value="F:oxidoreductase activity"/>
    <property type="evidence" value="ECO:0007669"/>
    <property type="project" value="UniProtKB-KW"/>
</dbReference>
<gene>
    <name evidence="3" type="ORF">APE01nite_10880</name>
</gene>
<dbReference type="Pfam" id="PF00106">
    <property type="entry name" value="adh_short"/>
    <property type="match status" value="1"/>
</dbReference>
<dbReference type="PRINTS" id="PR00080">
    <property type="entry name" value="SDRFAMILY"/>
</dbReference>
<proteinExistence type="inferred from homology"/>
<dbReference type="SUPFAM" id="SSF51735">
    <property type="entry name" value="NAD(P)-binding Rossmann-fold domains"/>
    <property type="match status" value="1"/>
</dbReference>
<keyword evidence="4" id="KW-1185">Reference proteome</keyword>
<dbReference type="NCBIfam" id="NF004513">
    <property type="entry name" value="PRK05854.1"/>
    <property type="match status" value="1"/>
</dbReference>
<sequence>MTVQQPAGLLHKLGTILPGRSDTWRVMDTKPDLHGRTALVTGGNSGLGLEVARGLARRGARLLLPVRDPARGQQAVADLTATCPQARISLLALDLASLDSVSACAQAVAEQTDTLDFLINNAGIMAPVHRLETQDGFELQFGVNHLGHFALTAGLRPLLEAASEGGTVVTVASLAAGRNTLHFDDLQSRHRYSPFGAYQQSKLANLLFSMELARRAAENGWNLHARAAHPGWACTAIVANGQGATLPAPLGRIEQTLGGMVLRIMGQSAARGAEPLLYAALSPDARDGEYYGPQGPGERHGPPGLAHIPATARKPSLAARLWDVSERLTGTSMG</sequence>
<dbReference type="InterPro" id="IPR002347">
    <property type="entry name" value="SDR_fam"/>
</dbReference>
<protein>
    <submittedName>
        <fullName evidence="3">Dehydrogenase</fullName>
    </submittedName>
</protein>
<organism evidence="3 4">
    <name type="scientific">Acetobacter peroxydans</name>
    <dbReference type="NCBI Taxonomy" id="104098"/>
    <lineage>
        <taxon>Bacteria</taxon>
        <taxon>Pseudomonadati</taxon>
        <taxon>Pseudomonadota</taxon>
        <taxon>Alphaproteobacteria</taxon>
        <taxon>Acetobacterales</taxon>
        <taxon>Acetobacteraceae</taxon>
        <taxon>Acetobacter</taxon>
    </lineage>
</organism>
<evidence type="ECO:0000256" key="2">
    <source>
        <dbReference type="RuleBase" id="RU000363"/>
    </source>
</evidence>
<dbReference type="Gene3D" id="3.40.50.720">
    <property type="entry name" value="NAD(P)-binding Rossmann-like Domain"/>
    <property type="match status" value="1"/>
</dbReference>
<accession>A0A4Y3TQI8</accession>
<dbReference type="EMBL" id="BJMV01000004">
    <property type="protein sequence ID" value="GEB85291.1"/>
    <property type="molecule type" value="Genomic_DNA"/>
</dbReference>
<evidence type="ECO:0000313" key="3">
    <source>
        <dbReference type="EMBL" id="GEB85291.1"/>
    </source>
</evidence>
<comment type="similarity">
    <text evidence="2">Belongs to the short-chain dehydrogenases/reductases (SDR) family.</text>
</comment>
<evidence type="ECO:0000256" key="1">
    <source>
        <dbReference type="ARBA" id="ARBA00023002"/>
    </source>
</evidence>
<dbReference type="NCBIfam" id="NF004846">
    <property type="entry name" value="PRK06197.1"/>
    <property type="match status" value="1"/>
</dbReference>
<dbReference type="PRINTS" id="PR00081">
    <property type="entry name" value="GDHRDH"/>
</dbReference>
<comment type="caution">
    <text evidence="3">The sequence shown here is derived from an EMBL/GenBank/DDBJ whole genome shotgun (WGS) entry which is preliminary data.</text>
</comment>
<dbReference type="PANTHER" id="PTHR43157:SF31">
    <property type="entry name" value="PHOSPHATIDYLINOSITOL-GLYCAN BIOSYNTHESIS CLASS F PROTEIN"/>
    <property type="match status" value="1"/>
</dbReference>
<dbReference type="PANTHER" id="PTHR43157">
    <property type="entry name" value="PHOSPHATIDYLINOSITOL-GLYCAN BIOSYNTHESIS CLASS F PROTEIN-RELATED"/>
    <property type="match status" value="1"/>
</dbReference>
<reference evidence="3 4" key="1">
    <citation type="submission" date="2019-06" db="EMBL/GenBank/DDBJ databases">
        <title>Whole genome shotgun sequence of Acetobacter peroxydans NBRC 13755.</title>
        <authorList>
            <person name="Hosoyama A."/>
            <person name="Uohara A."/>
            <person name="Ohji S."/>
            <person name="Ichikawa N."/>
        </authorList>
    </citation>
    <scope>NUCLEOTIDE SEQUENCE [LARGE SCALE GENOMIC DNA]</scope>
    <source>
        <strain evidence="3 4">NBRC 13755</strain>
    </source>
</reference>